<evidence type="ECO:0000313" key="12">
    <source>
        <dbReference type="Proteomes" id="UP000198948"/>
    </source>
</evidence>
<evidence type="ECO:0000256" key="7">
    <source>
        <dbReference type="ARBA" id="ARBA00023136"/>
    </source>
</evidence>
<dbReference type="Pfam" id="PF00950">
    <property type="entry name" value="ABC-3"/>
    <property type="match status" value="1"/>
</dbReference>
<keyword evidence="7 10" id="KW-0472">Membrane</keyword>
<dbReference type="InterPro" id="IPR001626">
    <property type="entry name" value="ABC_TroCD"/>
</dbReference>
<dbReference type="EMBL" id="FOHA01000003">
    <property type="protein sequence ID" value="SER66650.1"/>
    <property type="molecule type" value="Genomic_DNA"/>
</dbReference>
<evidence type="ECO:0000256" key="8">
    <source>
        <dbReference type="ARBA" id="ARBA00072924"/>
    </source>
</evidence>
<keyword evidence="3 9" id="KW-0813">Transport</keyword>
<dbReference type="AlphaFoldDB" id="A0A1H9R1Q2"/>
<comment type="subcellular location">
    <subcellularLocation>
        <location evidence="1 9">Cell membrane</location>
        <topology evidence="1 9">Multi-pass membrane protein</topology>
    </subcellularLocation>
</comment>
<feature type="transmembrane region" description="Helical" evidence="10">
    <location>
        <begin position="68"/>
        <end position="87"/>
    </location>
</feature>
<comment type="similarity">
    <text evidence="2 9">Belongs to the ABC-3 integral membrane protein family.</text>
</comment>
<keyword evidence="12" id="KW-1185">Reference proteome</keyword>
<dbReference type="OrthoDB" id="9788905at2"/>
<evidence type="ECO:0000313" key="11">
    <source>
        <dbReference type="EMBL" id="SER66650.1"/>
    </source>
</evidence>
<feature type="transmembrane region" description="Helical" evidence="10">
    <location>
        <begin position="260"/>
        <end position="286"/>
    </location>
</feature>
<dbReference type="PANTHER" id="PTHR30477:SF3">
    <property type="entry name" value="METAL TRANSPORT SYSTEM MEMBRANE PROTEIN CT_069-RELATED"/>
    <property type="match status" value="1"/>
</dbReference>
<dbReference type="PANTHER" id="PTHR30477">
    <property type="entry name" value="ABC-TRANSPORTER METAL-BINDING PROTEIN"/>
    <property type="match status" value="1"/>
</dbReference>
<feature type="transmembrane region" description="Helical" evidence="10">
    <location>
        <begin position="99"/>
        <end position="117"/>
    </location>
</feature>
<sequence>MSSLIQLFSDYTLQIVALGSGVLGLLSGVIGSFAVLRKQSLLGDAISHAALPGICLAFMLTGIKSSEVLLLGALISGLIGTFFIIKIVNYSNIKYDNALAFILSIFFGLGLVLLTYIQKLPNANQAGLKNFIFGQSSALLIQDVEWMIGIGSVMLVLVFLFWKEFKLLAFDEVFAESIGFSTQKINLLLSGMIVLTIILGLQTVGVVLMSALLIGPAVAARQWTNRLNIMVFLAAIFGSVSGIVGTVISSVVTKMPTGPTIVLVLSMIVLFSLLFAPGRGMIWTLYLRNRQKHYLKEKLKTEEGAA</sequence>
<evidence type="ECO:0000256" key="3">
    <source>
        <dbReference type="ARBA" id="ARBA00022448"/>
    </source>
</evidence>
<feature type="transmembrane region" description="Helical" evidence="10">
    <location>
        <begin position="12"/>
        <end position="35"/>
    </location>
</feature>
<evidence type="ECO:0000256" key="4">
    <source>
        <dbReference type="ARBA" id="ARBA00022475"/>
    </source>
</evidence>
<gene>
    <name evidence="11" type="ORF">SAMN04488559_1034</name>
</gene>
<feature type="transmembrane region" description="Helical" evidence="10">
    <location>
        <begin position="227"/>
        <end position="248"/>
    </location>
</feature>
<evidence type="ECO:0000256" key="6">
    <source>
        <dbReference type="ARBA" id="ARBA00022989"/>
    </source>
</evidence>
<evidence type="ECO:0000256" key="9">
    <source>
        <dbReference type="RuleBase" id="RU003943"/>
    </source>
</evidence>
<accession>A0A1H9R1Q2</accession>
<dbReference type="GO" id="GO:0010043">
    <property type="term" value="P:response to zinc ion"/>
    <property type="evidence" value="ECO:0007669"/>
    <property type="project" value="TreeGrafter"/>
</dbReference>
<protein>
    <recommendedName>
        <fullName evidence="8">Manganese import system permease protein ScaB</fullName>
    </recommendedName>
</protein>
<feature type="transmembrane region" description="Helical" evidence="10">
    <location>
        <begin position="41"/>
        <end position="61"/>
    </location>
</feature>
<dbReference type="STRING" id="142588.SAMN04488559_1034"/>
<dbReference type="CDD" id="cd06550">
    <property type="entry name" value="TM_ABC_iron-siderophores_like"/>
    <property type="match status" value="1"/>
</dbReference>
<evidence type="ECO:0000256" key="5">
    <source>
        <dbReference type="ARBA" id="ARBA00022692"/>
    </source>
</evidence>
<evidence type="ECO:0000256" key="2">
    <source>
        <dbReference type="ARBA" id="ARBA00008034"/>
    </source>
</evidence>
<dbReference type="FunFam" id="1.10.3470.10:FF:000003">
    <property type="entry name" value="Iron ABC transporter permease SitD"/>
    <property type="match status" value="1"/>
</dbReference>
<evidence type="ECO:0000256" key="10">
    <source>
        <dbReference type="SAM" id="Phobius"/>
    </source>
</evidence>
<feature type="transmembrane region" description="Helical" evidence="10">
    <location>
        <begin position="138"/>
        <end position="162"/>
    </location>
</feature>
<dbReference type="InterPro" id="IPR037294">
    <property type="entry name" value="ABC_BtuC-like"/>
</dbReference>
<reference evidence="11 12" key="1">
    <citation type="submission" date="2016-10" db="EMBL/GenBank/DDBJ databases">
        <authorList>
            <person name="de Groot N.N."/>
        </authorList>
    </citation>
    <scope>NUCLEOTIDE SEQUENCE [LARGE SCALE GENOMIC DNA]</scope>
    <source>
        <strain evidence="11 12">DSM 13760</strain>
    </source>
</reference>
<evidence type="ECO:0000256" key="1">
    <source>
        <dbReference type="ARBA" id="ARBA00004651"/>
    </source>
</evidence>
<dbReference type="GO" id="GO:0071281">
    <property type="term" value="P:cellular response to iron ion"/>
    <property type="evidence" value="ECO:0007669"/>
    <property type="project" value="UniProtKB-ARBA"/>
</dbReference>
<dbReference type="Gene3D" id="1.10.3470.10">
    <property type="entry name" value="ABC transporter involved in vitamin B12 uptake, BtuC"/>
    <property type="match status" value="1"/>
</dbReference>
<keyword evidence="5 9" id="KW-0812">Transmembrane</keyword>
<dbReference type="GO" id="GO:0055085">
    <property type="term" value="P:transmembrane transport"/>
    <property type="evidence" value="ECO:0007669"/>
    <property type="project" value="InterPro"/>
</dbReference>
<keyword evidence="6 10" id="KW-1133">Transmembrane helix</keyword>
<proteinExistence type="inferred from homology"/>
<dbReference type="RefSeq" id="WP_092650375.1">
    <property type="nucleotide sequence ID" value="NZ_FOHA01000003.1"/>
</dbReference>
<feature type="transmembrane region" description="Helical" evidence="10">
    <location>
        <begin position="187"/>
        <end position="215"/>
    </location>
</feature>
<dbReference type="SUPFAM" id="SSF81345">
    <property type="entry name" value="ABC transporter involved in vitamin B12 uptake, BtuC"/>
    <property type="match status" value="1"/>
</dbReference>
<dbReference type="Proteomes" id="UP000198948">
    <property type="component" value="Unassembled WGS sequence"/>
</dbReference>
<keyword evidence="4" id="KW-1003">Cell membrane</keyword>
<dbReference type="GO" id="GO:0043190">
    <property type="term" value="C:ATP-binding cassette (ABC) transporter complex"/>
    <property type="evidence" value="ECO:0007669"/>
    <property type="project" value="InterPro"/>
</dbReference>
<name>A0A1H9R1Q2_9LACT</name>
<organism evidence="11 12">
    <name type="scientific">Isobaculum melis</name>
    <dbReference type="NCBI Taxonomy" id="142588"/>
    <lineage>
        <taxon>Bacteria</taxon>
        <taxon>Bacillati</taxon>
        <taxon>Bacillota</taxon>
        <taxon>Bacilli</taxon>
        <taxon>Lactobacillales</taxon>
        <taxon>Carnobacteriaceae</taxon>
        <taxon>Isobaculum</taxon>
    </lineage>
</organism>